<evidence type="ECO:0000256" key="1">
    <source>
        <dbReference type="ARBA" id="ARBA00023002"/>
    </source>
</evidence>
<evidence type="ECO:0000256" key="2">
    <source>
        <dbReference type="ARBA" id="ARBA00023027"/>
    </source>
</evidence>
<evidence type="ECO:0000313" key="4">
    <source>
        <dbReference type="EMBL" id="KAJ5322692.1"/>
    </source>
</evidence>
<dbReference type="AlphaFoldDB" id="A0A9W9Q3I5"/>
<dbReference type="SUPFAM" id="SSF51735">
    <property type="entry name" value="NAD(P)-binding Rossmann-fold domains"/>
    <property type="match status" value="1"/>
</dbReference>
<dbReference type="GO" id="GO:0051287">
    <property type="term" value="F:NAD binding"/>
    <property type="evidence" value="ECO:0007669"/>
    <property type="project" value="InterPro"/>
</dbReference>
<protein>
    <recommendedName>
        <fullName evidence="3">D-isomer specific 2-hydroxyacid dehydrogenase NAD-binding domain-containing protein</fullName>
    </recommendedName>
</protein>
<reference evidence="4" key="2">
    <citation type="journal article" date="2023" name="IMA Fungus">
        <title>Comparative genomic study of the Penicillium genus elucidates a diverse pangenome and 15 lateral gene transfer events.</title>
        <authorList>
            <person name="Petersen C."/>
            <person name="Sorensen T."/>
            <person name="Nielsen M.R."/>
            <person name="Sondergaard T.E."/>
            <person name="Sorensen J.L."/>
            <person name="Fitzpatrick D.A."/>
            <person name="Frisvad J.C."/>
            <person name="Nielsen K.L."/>
        </authorList>
    </citation>
    <scope>NUCLEOTIDE SEQUENCE</scope>
    <source>
        <strain evidence="4">IBT 35673</strain>
    </source>
</reference>
<gene>
    <name evidence="4" type="ORF">N7452_010981</name>
</gene>
<organism evidence="4 5">
    <name type="scientific">Penicillium brevicompactum</name>
    <dbReference type="NCBI Taxonomy" id="5074"/>
    <lineage>
        <taxon>Eukaryota</taxon>
        <taxon>Fungi</taxon>
        <taxon>Dikarya</taxon>
        <taxon>Ascomycota</taxon>
        <taxon>Pezizomycotina</taxon>
        <taxon>Eurotiomycetes</taxon>
        <taxon>Eurotiomycetidae</taxon>
        <taxon>Eurotiales</taxon>
        <taxon>Aspergillaceae</taxon>
        <taxon>Penicillium</taxon>
    </lineage>
</organism>
<feature type="domain" description="D-isomer specific 2-hydroxyacid dehydrogenase NAD-binding" evidence="3">
    <location>
        <begin position="101"/>
        <end position="149"/>
    </location>
</feature>
<dbReference type="Gene3D" id="3.40.50.720">
    <property type="entry name" value="NAD(P)-binding Rossmann-like Domain"/>
    <property type="match status" value="3"/>
</dbReference>
<dbReference type="InterPro" id="IPR006140">
    <property type="entry name" value="D-isomer_DH_NAD-bd"/>
</dbReference>
<dbReference type="PANTHER" id="PTHR43333:SF1">
    <property type="entry name" value="D-ISOMER SPECIFIC 2-HYDROXYACID DEHYDROGENASE NAD-BINDING DOMAIN-CONTAINING PROTEIN"/>
    <property type="match status" value="1"/>
</dbReference>
<keyword evidence="1" id="KW-0560">Oxidoreductase</keyword>
<dbReference type="EMBL" id="JAPZBQ010000006">
    <property type="protein sequence ID" value="KAJ5322692.1"/>
    <property type="molecule type" value="Genomic_DNA"/>
</dbReference>
<dbReference type="GO" id="GO:0016491">
    <property type="term" value="F:oxidoreductase activity"/>
    <property type="evidence" value="ECO:0007669"/>
    <property type="project" value="UniProtKB-KW"/>
</dbReference>
<keyword evidence="2" id="KW-0520">NAD</keyword>
<dbReference type="Pfam" id="PF02826">
    <property type="entry name" value="2-Hacid_dh_C"/>
    <property type="match status" value="1"/>
</dbReference>
<name>A0A9W9Q3I5_PENBR</name>
<proteinExistence type="predicted"/>
<dbReference type="Proteomes" id="UP001147695">
    <property type="component" value="Unassembled WGS sequence"/>
</dbReference>
<reference evidence="4" key="1">
    <citation type="submission" date="2022-12" db="EMBL/GenBank/DDBJ databases">
        <authorList>
            <person name="Petersen C."/>
        </authorList>
    </citation>
    <scope>NUCLEOTIDE SEQUENCE</scope>
    <source>
        <strain evidence="4">IBT 35673</strain>
    </source>
</reference>
<evidence type="ECO:0000259" key="3">
    <source>
        <dbReference type="Pfam" id="PF02826"/>
    </source>
</evidence>
<comment type="caution">
    <text evidence="4">The sequence shown here is derived from an EMBL/GenBank/DDBJ whole genome shotgun (WGS) entry which is preliminary data.</text>
</comment>
<dbReference type="PANTHER" id="PTHR43333">
    <property type="entry name" value="2-HACID_DH_C DOMAIN-CONTAINING PROTEIN"/>
    <property type="match status" value="1"/>
</dbReference>
<sequence length="149" mass="16578">MFDSLELISGSLKLIHSVFSGLDHFLAFPIVEETDIPLTNSSGIHGPPIAEWTIMKWLVASRKYQKMHDDQENHEWNDRCPYMTGIHDQVGKKVGGMSGVKGQVVDQEALSAALKLGQIAFAALDVTDPEPLTPDHYLWDVSNKQISPH</sequence>
<feature type="non-terminal residue" evidence="4">
    <location>
        <position position="1"/>
    </location>
</feature>
<accession>A0A9W9Q3I5</accession>
<evidence type="ECO:0000313" key="5">
    <source>
        <dbReference type="Proteomes" id="UP001147695"/>
    </source>
</evidence>
<dbReference type="InterPro" id="IPR036291">
    <property type="entry name" value="NAD(P)-bd_dom_sf"/>
</dbReference>